<organism evidence="1 2">
    <name type="scientific">Piscirickettsia litoralis</name>
    <dbReference type="NCBI Taxonomy" id="1891921"/>
    <lineage>
        <taxon>Bacteria</taxon>
        <taxon>Pseudomonadati</taxon>
        <taxon>Pseudomonadota</taxon>
        <taxon>Gammaproteobacteria</taxon>
        <taxon>Thiotrichales</taxon>
        <taxon>Piscirickettsiaceae</taxon>
        <taxon>Piscirickettsia</taxon>
    </lineage>
</organism>
<dbReference type="Pfam" id="PF09684">
    <property type="entry name" value="Tail_P2_I"/>
    <property type="match status" value="1"/>
</dbReference>
<accession>A0ABX2ZY59</accession>
<name>A0ABX2ZY59_9GAMM</name>
<keyword evidence="2" id="KW-1185">Reference proteome</keyword>
<reference evidence="1 2" key="1">
    <citation type="submission" date="2016-08" db="EMBL/GenBank/DDBJ databases">
        <title>Draft genome sequence of Candidatus Piscirickettsia litoralis, from seawater.</title>
        <authorList>
            <person name="Wan X."/>
            <person name="Lee A.J."/>
            <person name="Hou S."/>
            <person name="Donachie S.P."/>
        </authorList>
    </citation>
    <scope>NUCLEOTIDE SEQUENCE [LARGE SCALE GENOMIC DNA]</scope>
    <source>
        <strain evidence="1 2">Y2</strain>
    </source>
</reference>
<dbReference type="NCBIfam" id="TIGR01634">
    <property type="entry name" value="tail_P2_I"/>
    <property type="match status" value="1"/>
</dbReference>
<proteinExistence type="predicted"/>
<protein>
    <submittedName>
        <fullName evidence="1">Phage tail protein I</fullName>
    </submittedName>
</protein>
<evidence type="ECO:0000313" key="2">
    <source>
        <dbReference type="Proteomes" id="UP000094329"/>
    </source>
</evidence>
<dbReference type="Proteomes" id="UP000094329">
    <property type="component" value="Unassembled WGS sequence"/>
</dbReference>
<comment type="caution">
    <text evidence="1">The sequence shown here is derived from an EMBL/GenBank/DDBJ whole genome shotgun (WGS) entry which is preliminary data.</text>
</comment>
<dbReference type="InterPro" id="IPR006521">
    <property type="entry name" value="Tail_protein_I"/>
</dbReference>
<evidence type="ECO:0000313" key="1">
    <source>
        <dbReference type="EMBL" id="ODN41163.1"/>
    </source>
</evidence>
<gene>
    <name evidence="1" type="ORF">BGC07_17980</name>
</gene>
<dbReference type="RefSeq" id="WP_069314436.1">
    <property type="nucleotide sequence ID" value="NZ_MDTU01000006.1"/>
</dbReference>
<dbReference type="EMBL" id="MDTU01000006">
    <property type="protein sequence ID" value="ODN41163.1"/>
    <property type="molecule type" value="Genomic_DNA"/>
</dbReference>
<sequence length="205" mass="23451">MSKLTTPNATAIQIALDAAAEKVCVNDFDFSVLYHPYSCPLKFLPWLAQFVKVDYWDESWPEQRKRDVVANSLIVHRFKGTPYSIKTALTSVGIKANLLEWWKLETPKPFNFEVQAYVTQNDVTQDLLDRTYNAVVNSKRASDRFVLNLIAQPSNQLYIGSSVEVYEYRQVNVELCIPVEYDQPLFVGNAYEGLAIVEIDAFIEL</sequence>